<dbReference type="SUPFAM" id="SSF52540">
    <property type="entry name" value="P-loop containing nucleoside triphosphate hydrolases"/>
    <property type="match status" value="1"/>
</dbReference>
<evidence type="ECO:0000256" key="1">
    <source>
        <dbReference type="SAM" id="Coils"/>
    </source>
</evidence>
<feature type="coiled-coil region" evidence="1">
    <location>
        <begin position="526"/>
        <end position="553"/>
    </location>
</feature>
<organism evidence="3 4">
    <name type="scientific">Fusarium gaditjirri</name>
    <dbReference type="NCBI Taxonomy" id="282569"/>
    <lineage>
        <taxon>Eukaryota</taxon>
        <taxon>Fungi</taxon>
        <taxon>Dikarya</taxon>
        <taxon>Ascomycota</taxon>
        <taxon>Pezizomycotina</taxon>
        <taxon>Sordariomycetes</taxon>
        <taxon>Hypocreomycetidae</taxon>
        <taxon>Hypocreales</taxon>
        <taxon>Nectriaceae</taxon>
        <taxon>Fusarium</taxon>
        <taxon>Fusarium nisikadoi species complex</taxon>
    </lineage>
</organism>
<dbReference type="InterPro" id="IPR027417">
    <property type="entry name" value="P-loop_NTPase"/>
</dbReference>
<evidence type="ECO:0000313" key="3">
    <source>
        <dbReference type="EMBL" id="KAF4958764.1"/>
    </source>
</evidence>
<evidence type="ECO:0000313" key="4">
    <source>
        <dbReference type="Proteomes" id="UP000604273"/>
    </source>
</evidence>
<reference evidence="3" key="1">
    <citation type="journal article" date="2020" name="BMC Genomics">
        <title>Correction to: Identification and distribution of gene clusters required for synthesis of sphingolipid metabolism inhibitors in diverse species of the filamentous fungus Fusarium.</title>
        <authorList>
            <person name="Kim H.S."/>
            <person name="Lohmar J.M."/>
            <person name="Busman M."/>
            <person name="Brown D.W."/>
            <person name="Naumann T.A."/>
            <person name="Divon H.H."/>
            <person name="Lysoe E."/>
            <person name="Uhlig S."/>
            <person name="Proctor R.H."/>
        </authorList>
    </citation>
    <scope>NUCLEOTIDE SEQUENCE</scope>
    <source>
        <strain evidence="3">NRRL 45417</strain>
    </source>
</reference>
<dbReference type="Gene3D" id="3.40.50.300">
    <property type="entry name" value="P-loop containing nucleotide triphosphate hydrolases"/>
    <property type="match status" value="1"/>
</dbReference>
<comment type="caution">
    <text evidence="3">The sequence shown here is derived from an EMBL/GenBank/DDBJ whole genome shotgun (WGS) entry which is preliminary data.</text>
</comment>
<keyword evidence="4" id="KW-1185">Reference proteome</keyword>
<dbReference type="EMBL" id="JABFAI010000045">
    <property type="protein sequence ID" value="KAF4958764.1"/>
    <property type="molecule type" value="Genomic_DNA"/>
</dbReference>
<name>A0A8H4TJ84_9HYPO</name>
<protein>
    <recommendedName>
        <fullName evidence="2">G domain-containing protein</fullName>
    </recommendedName>
</protein>
<dbReference type="Proteomes" id="UP000604273">
    <property type="component" value="Unassembled WGS sequence"/>
</dbReference>
<dbReference type="OrthoDB" id="8954335at2759"/>
<accession>A0A8H4TJ84</accession>
<dbReference type="Pfam" id="PF01926">
    <property type="entry name" value="MMR_HSR1"/>
    <property type="match status" value="1"/>
</dbReference>
<proteinExistence type="predicted"/>
<sequence length="818" mass="93270">MDLPEWQIVNATNTTLLRRYFHTISLTPDSFFSDSPVTILPLLISFSVFYNKLKINQAIQISQIVKLRKRPATCKCGQEEKIVVLVGRTQHGKSSLIRSLLDYGGFEKEADKVKVGSFGNDSTTKHTKQFAVCINLKKHVLLDGDGNERIVDFGKDDVEDMYDFVPSTEATSNHVHLRILDTPGLDDSNNFKEAEKAANVGGSPQVRVIDERHKISILRAISVLGRIHTVCFVLDIGNNLGASIQSQFKEYLEIFNLSKLAASYHFAHTKVDIDKRFLEKTCSRPAAVNETFGLAYSSSHHFIENLPDKGDEISVHFSNWGLSGLLRSISRQQAQLVTQLNYPKSDEQKLMDGILKLTLKTQEAAWASEIDTLEEQKSQWTSTKRDVDKRAITEMTSWKKVSAQAEELDKTTLVQVGFQEKYERSHFFSRSRLSFFVHAASPIRDFELEKSTEDGGCHWVGEPTTLNTFGKDYCSTDLVSWSSGTAIWGKIKLMGWIKEAKADELKIFREEESEAWKDFRTTIRRVEALEASILEADQKVKDLRKRIEKFQLRYRCLSLSYIPMETLEASSQYLASVGIISYAYGIGLKIDLPRELGLNISQIQSEHKKVFEEKQRVNAEMHKIATVAVVELARSRRKQTETLISLQKTTKIIERHLEATKVQLESIQQWHPPACPDIDWPHGEEAAAMLIDFTSSIHNHVNSGTETTEEVLHQRWEMLQKRLIVVRNRIAELEPLILETEMTEERYNDKIADLDASIAAWGHLLEVLTRECLFVGVLAALRENAQKKPLDQLEAIYMQLKEVYLCDVDGWDSFKKEH</sequence>
<keyword evidence="1" id="KW-0175">Coiled coil</keyword>
<reference evidence="3" key="2">
    <citation type="submission" date="2020-05" db="EMBL/GenBank/DDBJ databases">
        <authorList>
            <person name="Kim H.-S."/>
            <person name="Proctor R.H."/>
            <person name="Brown D.W."/>
        </authorList>
    </citation>
    <scope>NUCLEOTIDE SEQUENCE</scope>
    <source>
        <strain evidence="3">NRRL 45417</strain>
    </source>
</reference>
<dbReference type="AlphaFoldDB" id="A0A8H4TJ84"/>
<evidence type="ECO:0000259" key="2">
    <source>
        <dbReference type="Pfam" id="PF01926"/>
    </source>
</evidence>
<dbReference type="InterPro" id="IPR006073">
    <property type="entry name" value="GTP-bd"/>
</dbReference>
<gene>
    <name evidence="3" type="ORF">FGADI_2108</name>
</gene>
<dbReference type="GO" id="GO:0005525">
    <property type="term" value="F:GTP binding"/>
    <property type="evidence" value="ECO:0007669"/>
    <property type="project" value="InterPro"/>
</dbReference>
<feature type="domain" description="G" evidence="2">
    <location>
        <begin position="83"/>
        <end position="239"/>
    </location>
</feature>